<keyword evidence="1" id="KW-0732">Signal</keyword>
<dbReference type="InterPro" id="IPR025150">
    <property type="entry name" value="GH123_cat"/>
</dbReference>
<feature type="domain" description="Glycoside hydrolase 123 catalytic" evidence="2">
    <location>
        <begin position="227"/>
        <end position="537"/>
    </location>
</feature>
<organism evidence="4 5">
    <name type="scientific">Chitinophaga terrae</name>
    <name type="common">ex Kim and Jung 2007</name>
    <dbReference type="NCBI Taxonomy" id="408074"/>
    <lineage>
        <taxon>Bacteria</taxon>
        <taxon>Pseudomonadati</taxon>
        <taxon>Bacteroidota</taxon>
        <taxon>Chitinophagia</taxon>
        <taxon>Chitinophagales</taxon>
        <taxon>Chitinophagaceae</taxon>
        <taxon>Chitinophaga</taxon>
    </lineage>
</organism>
<dbReference type="InterPro" id="IPR053850">
    <property type="entry name" value="Glyco_hydro_123_N_2"/>
</dbReference>
<feature type="domain" description="Glycoside hydrolase 123 N-terminal" evidence="3">
    <location>
        <begin position="53"/>
        <end position="195"/>
    </location>
</feature>
<gene>
    <name evidence="4" type="ORF">SAMN05660909_03191</name>
</gene>
<proteinExistence type="predicted"/>
<dbReference type="EMBL" id="FNRL01000014">
    <property type="protein sequence ID" value="SEA73715.1"/>
    <property type="molecule type" value="Genomic_DNA"/>
</dbReference>
<evidence type="ECO:0000256" key="1">
    <source>
        <dbReference type="SAM" id="SignalP"/>
    </source>
</evidence>
<dbReference type="RefSeq" id="WP_089762936.1">
    <property type="nucleotide sequence ID" value="NZ_BKAT01000023.1"/>
</dbReference>
<accession>A0A1H4DLT6</accession>
<keyword evidence="5" id="KW-1185">Reference proteome</keyword>
<sequence>MVNKFFGMLVLLALQQNLLAQSPARDYTELPDPKPVNQATWNAVKDNKLHAAFGSADLRYEKRNAPGTDALFPAWAAKAWKNEKVHTQLVLWSTTAQPGVKIDVTPLVNPNGGVIPANAVSTGFVRYVMTDGLNKEGGGCGVHPPGVYDSSLVADGIDIIRKKDMAAKTTQPVWLSVKVPATVPAGTYKGSVTISAAAQKITLPYEITVLNHVLPDPKDWQFHLDLWQSPDAVARMYNVKPWSEAHFKAMKPYTQMLANAGQKMITATIIYDPWNSQTQDVYGSMVKWTKKKNGDWEYDYTIFDKWVQYMMDLGISKGINCYSMIPWNLKFYYYDEAAKKDTFIVAKPGSPEYAAHWQPMLKDFVKHLKAKGWFEKTMIAMDERPEEAMKAAMQLIKNADKDFKLSLAGSYHAPLGLELYDYSIAFRESYPADVLKARLDKGLPTTFYTCCTEGYPNTFSFSPTGEATFMGWYAANKGYNGYLRWAYNCWVLDPLRDSRFRTWSAGDTYFVYPGPRSSIRFERLVEGIQDYEKIRILRKELAGDPAALSKLENILKPFKEETLKTTPVATILEKAKKELNAL</sequence>
<dbReference type="OrthoDB" id="197680at2"/>
<feature type="signal peptide" evidence="1">
    <location>
        <begin position="1"/>
        <end position="20"/>
    </location>
</feature>
<dbReference type="STRING" id="408074.SAMN05660909_03191"/>
<name>A0A1H4DLT6_9BACT</name>
<feature type="chain" id="PRO_5011793997" evidence="1">
    <location>
        <begin position="21"/>
        <end position="582"/>
    </location>
</feature>
<dbReference type="Pfam" id="PF13320">
    <property type="entry name" value="GH123_cat"/>
    <property type="match status" value="1"/>
</dbReference>
<dbReference type="AlphaFoldDB" id="A0A1H4DLT6"/>
<evidence type="ECO:0000259" key="3">
    <source>
        <dbReference type="Pfam" id="PF22680"/>
    </source>
</evidence>
<protein>
    <submittedName>
        <fullName evidence="4">Uncharacterized protein</fullName>
    </submittedName>
</protein>
<evidence type="ECO:0000313" key="5">
    <source>
        <dbReference type="Proteomes" id="UP000199656"/>
    </source>
</evidence>
<evidence type="ECO:0000259" key="2">
    <source>
        <dbReference type="Pfam" id="PF13320"/>
    </source>
</evidence>
<evidence type="ECO:0000313" key="4">
    <source>
        <dbReference type="EMBL" id="SEA73715.1"/>
    </source>
</evidence>
<dbReference type="Proteomes" id="UP000199656">
    <property type="component" value="Unassembled WGS sequence"/>
</dbReference>
<reference evidence="5" key="1">
    <citation type="submission" date="2016-10" db="EMBL/GenBank/DDBJ databases">
        <authorList>
            <person name="Varghese N."/>
            <person name="Submissions S."/>
        </authorList>
    </citation>
    <scope>NUCLEOTIDE SEQUENCE [LARGE SCALE GENOMIC DNA]</scope>
    <source>
        <strain evidence="5">DSM 23920</strain>
    </source>
</reference>
<dbReference type="Pfam" id="PF22680">
    <property type="entry name" value="Glyco_hydro_123_N_2"/>
    <property type="match status" value="1"/>
</dbReference>